<organism evidence="1 2">
    <name type="scientific">Strigamia maritima</name>
    <name type="common">European centipede</name>
    <name type="synonym">Geophilus maritimus</name>
    <dbReference type="NCBI Taxonomy" id="126957"/>
    <lineage>
        <taxon>Eukaryota</taxon>
        <taxon>Metazoa</taxon>
        <taxon>Ecdysozoa</taxon>
        <taxon>Arthropoda</taxon>
        <taxon>Myriapoda</taxon>
        <taxon>Chilopoda</taxon>
        <taxon>Pleurostigmophora</taxon>
        <taxon>Geophilomorpha</taxon>
        <taxon>Linotaeniidae</taxon>
        <taxon>Strigamia</taxon>
    </lineage>
</organism>
<sequence>MITTLHFLRVRLSRTKDAFNLLSPEANADYVSTIEAATLYVDSVLVAHAQALAQKNAKYSIKRVEMKVFNIAATRRDASISHAYLGQYPSLLVFGLVDNAAFNGTYGTNPFNFQSLDLSYVALHLDGKMILRSALLPDFKNGFVAREFCSLYQALNRDNQDLGIAISYTDYVLGGCCLFAFDLTADGSATQSHFNLIKQGTLRIDLKFREPLPSTTSLVVYAQFQSLVEIDAQKNVITEF</sequence>
<reference evidence="2" key="1">
    <citation type="submission" date="2011-05" db="EMBL/GenBank/DDBJ databases">
        <authorList>
            <person name="Richards S.R."/>
            <person name="Qu J."/>
            <person name="Jiang H."/>
            <person name="Jhangiani S.N."/>
            <person name="Agravi P."/>
            <person name="Goodspeed R."/>
            <person name="Gross S."/>
            <person name="Mandapat C."/>
            <person name="Jackson L."/>
            <person name="Mathew T."/>
            <person name="Pu L."/>
            <person name="Thornton R."/>
            <person name="Saada N."/>
            <person name="Wilczek-Boney K.B."/>
            <person name="Lee S."/>
            <person name="Kovar C."/>
            <person name="Wu Y."/>
            <person name="Scherer S.E."/>
            <person name="Worley K.C."/>
            <person name="Muzny D.M."/>
            <person name="Gibbs R."/>
        </authorList>
    </citation>
    <scope>NUCLEOTIDE SEQUENCE</scope>
    <source>
        <strain evidence="2">Brora</strain>
    </source>
</reference>
<dbReference type="OMA" id="CIAYSEF"/>
<evidence type="ECO:0000313" key="2">
    <source>
        <dbReference type="Proteomes" id="UP000014500"/>
    </source>
</evidence>
<keyword evidence="2" id="KW-1185">Reference proteome</keyword>
<dbReference type="HOGENOM" id="CLU_021119_2_1_1"/>
<accession>T1ITE1</accession>
<dbReference type="STRING" id="126957.T1ITE1"/>
<evidence type="ECO:0000313" key="1">
    <source>
        <dbReference type="EnsemblMetazoa" id="SMAR004387-PA"/>
    </source>
</evidence>
<proteinExistence type="predicted"/>
<protein>
    <submittedName>
        <fullName evidence="1">Uncharacterized protein</fullName>
    </submittedName>
</protein>
<dbReference type="PhylomeDB" id="T1ITE1"/>
<dbReference type="EMBL" id="JH431479">
    <property type="status" value="NOT_ANNOTATED_CDS"/>
    <property type="molecule type" value="Genomic_DNA"/>
</dbReference>
<dbReference type="Proteomes" id="UP000014500">
    <property type="component" value="Unassembled WGS sequence"/>
</dbReference>
<reference evidence="1" key="2">
    <citation type="submission" date="2015-02" db="UniProtKB">
        <authorList>
            <consortium name="EnsemblMetazoa"/>
        </authorList>
    </citation>
    <scope>IDENTIFICATION</scope>
</reference>
<name>T1ITE1_STRMM</name>
<dbReference type="EnsemblMetazoa" id="SMAR004387-RA">
    <property type="protein sequence ID" value="SMAR004387-PA"/>
    <property type="gene ID" value="SMAR004387"/>
</dbReference>
<dbReference type="eggNOG" id="ENOG502R501">
    <property type="taxonomic scope" value="Eukaryota"/>
</dbReference>
<dbReference type="AlphaFoldDB" id="T1ITE1"/>